<evidence type="ECO:0000313" key="3">
    <source>
        <dbReference type="Proteomes" id="UP000187085"/>
    </source>
</evidence>
<gene>
    <name evidence="2" type="ORF">BKD30_07035</name>
    <name evidence="1" type="ORF">BKD30_11085</name>
</gene>
<dbReference type="EMBL" id="MRDE01000045">
    <property type="protein sequence ID" value="OMH24905.1"/>
    <property type="molecule type" value="Genomic_DNA"/>
</dbReference>
<keyword evidence="3" id="KW-1185">Reference proteome</keyword>
<organism evidence="1 3">
    <name type="scientific">Tersicoccus phoenicis</name>
    <dbReference type="NCBI Taxonomy" id="554083"/>
    <lineage>
        <taxon>Bacteria</taxon>
        <taxon>Bacillati</taxon>
        <taxon>Actinomycetota</taxon>
        <taxon>Actinomycetes</taxon>
        <taxon>Micrococcales</taxon>
        <taxon>Micrococcaceae</taxon>
        <taxon>Tersicoccus</taxon>
    </lineage>
</organism>
<feature type="non-terminal residue" evidence="1">
    <location>
        <position position="34"/>
    </location>
</feature>
<evidence type="ECO:0000313" key="2">
    <source>
        <dbReference type="EMBL" id="OMH24905.1"/>
    </source>
</evidence>
<evidence type="ECO:0000313" key="1">
    <source>
        <dbReference type="EMBL" id="OMH23723.1"/>
    </source>
</evidence>
<name>A0A1R1L866_9MICC</name>
<dbReference type="EMBL" id="MRDE01000069">
    <property type="protein sequence ID" value="OMH23723.1"/>
    <property type="molecule type" value="Genomic_DNA"/>
</dbReference>
<dbReference type="Proteomes" id="UP000187085">
    <property type="component" value="Unassembled WGS sequence"/>
</dbReference>
<accession>A0A1R1L866</accession>
<dbReference type="STRING" id="554083.BKD30_07035"/>
<protein>
    <submittedName>
        <fullName evidence="1">Transposase</fullName>
    </submittedName>
</protein>
<sequence length="34" mass="3848">MDASERWRILRLHVDDAIPLAALARSTGITERTL</sequence>
<proteinExistence type="predicted"/>
<comment type="caution">
    <text evidence="1">The sequence shown here is derived from an EMBL/GenBank/DDBJ whole genome shotgun (WGS) entry which is preliminary data.</text>
</comment>
<dbReference type="AlphaFoldDB" id="A0A1R1L866"/>
<reference evidence="1 3" key="1">
    <citation type="submission" date="2016-12" db="EMBL/GenBank/DDBJ databases">
        <title>Draft genome of Tersicoccus phoenicis 1P05MA.</title>
        <authorList>
            <person name="Nakajima Y."/>
            <person name="Yoshizawa S."/>
            <person name="Nakamura K."/>
            <person name="Ogura Y."/>
            <person name="Hayashi T."/>
            <person name="Kogure K."/>
        </authorList>
    </citation>
    <scope>NUCLEOTIDE SEQUENCE [LARGE SCALE GENOMIC DNA]</scope>
    <source>
        <strain evidence="1 3">1p05MA</strain>
    </source>
</reference>